<keyword evidence="1" id="KW-1133">Transmembrane helix</keyword>
<evidence type="ECO:0000313" key="2">
    <source>
        <dbReference type="EMBL" id="SKB40997.1"/>
    </source>
</evidence>
<feature type="transmembrane region" description="Helical" evidence="1">
    <location>
        <begin position="44"/>
        <end position="67"/>
    </location>
</feature>
<keyword evidence="3" id="KW-1185">Reference proteome</keyword>
<accession>A0A1T5B1Q8</accession>
<sequence>MPQIVAVMTKNSGSWLSRNIYEIRQTLFAPDPNDSPLKKKQKAVGWYMFLILLLCGGLAMLIAVSFVH</sequence>
<proteinExistence type="predicted"/>
<organism evidence="2 3">
    <name type="scientific">Sphingobacterium nematocida</name>
    <dbReference type="NCBI Taxonomy" id="1513896"/>
    <lineage>
        <taxon>Bacteria</taxon>
        <taxon>Pseudomonadati</taxon>
        <taxon>Bacteroidota</taxon>
        <taxon>Sphingobacteriia</taxon>
        <taxon>Sphingobacteriales</taxon>
        <taxon>Sphingobacteriaceae</taxon>
        <taxon>Sphingobacterium</taxon>
    </lineage>
</organism>
<dbReference type="AlphaFoldDB" id="A0A1T5B1Q8"/>
<keyword evidence="1" id="KW-0812">Transmembrane</keyword>
<evidence type="ECO:0000256" key="1">
    <source>
        <dbReference type="SAM" id="Phobius"/>
    </source>
</evidence>
<reference evidence="3" key="1">
    <citation type="submission" date="2017-02" db="EMBL/GenBank/DDBJ databases">
        <authorList>
            <person name="Varghese N."/>
            <person name="Submissions S."/>
        </authorList>
    </citation>
    <scope>NUCLEOTIDE SEQUENCE [LARGE SCALE GENOMIC DNA]</scope>
    <source>
        <strain evidence="3">DSM 24091</strain>
    </source>
</reference>
<name>A0A1T5B1Q8_9SPHI</name>
<evidence type="ECO:0000313" key="3">
    <source>
        <dbReference type="Proteomes" id="UP000190150"/>
    </source>
</evidence>
<protein>
    <submittedName>
        <fullName evidence="2">Uncharacterized protein</fullName>
    </submittedName>
</protein>
<dbReference type="EMBL" id="FUZF01000001">
    <property type="protein sequence ID" value="SKB40997.1"/>
    <property type="molecule type" value="Genomic_DNA"/>
</dbReference>
<gene>
    <name evidence="2" type="ORF">SAMN05660841_00377</name>
</gene>
<dbReference type="Proteomes" id="UP000190150">
    <property type="component" value="Unassembled WGS sequence"/>
</dbReference>
<keyword evidence="1" id="KW-0472">Membrane</keyword>